<feature type="compositionally biased region" description="Polar residues" evidence="5">
    <location>
        <begin position="1"/>
        <end position="12"/>
    </location>
</feature>
<name>A0A399QRN3_9PROT</name>
<dbReference type="InterPro" id="IPR051543">
    <property type="entry name" value="Serine_Peptidase_S9A"/>
</dbReference>
<evidence type="ECO:0000259" key="6">
    <source>
        <dbReference type="Pfam" id="PF00326"/>
    </source>
</evidence>
<dbReference type="InterPro" id="IPR001375">
    <property type="entry name" value="Peptidase_S9_cat"/>
</dbReference>
<reference evidence="8 9" key="1">
    <citation type="submission" date="2018-08" db="EMBL/GenBank/DDBJ databases">
        <title>Henriciella mobilis sp. nov., isolated from seawater.</title>
        <authorList>
            <person name="Cheng H."/>
            <person name="Wu Y.-H."/>
            <person name="Xu X.-W."/>
            <person name="Guo L.-L."/>
        </authorList>
    </citation>
    <scope>NUCLEOTIDE SEQUENCE [LARGE SCALE GENOMIC DNA]</scope>
    <source>
        <strain evidence="8 9">CCUG66934</strain>
    </source>
</reference>
<sequence length="722" mass="80386">MTESASDTQTATDARAETPPMAKRVPVEIEQVGRTRTDNYQWMKDENWQQVMRDPSVLREDIREYLEAENAYTKASLEDPTEELRETLLAEMRGRIKEDDSSVPSKDGPYAYYVRYREGGEYPIFARKPAEQAFDADAPETVLFDGDTEAEGQSYFSIRGLEQSPDHKLLASAIDTQGSEYYTIAVRNIETGEAVGVPIEGTYGSFEWGADSNLLYWVERDDNGRPTAVFQRDLTTGEDVEIYREEDPGFFVGVSKSESEEFIFVESGGHTSGEVWFFPADAKRPEPTLVAPRKEDEEYDVTHWNDAFYILTNAEGAVDFKVMKAPIENPGRENWEEVIPHRPGTLVLGLDPYKDHLVRLERANALPRIVVRARESGDEHTIAMDESAYDLGLGSGEYDSTVMRYDYASPARPSQVFDYDMATRERTLRKTREVPSGHNADDYVVERIMAPAWDGEEIPVTILRRADTPVDGSAPLLLYGYGSYGITIPASFSTSRLSLVDRGFVYAIAHIRGSQAKGYQWYLDGKLEKKANTFKDYVSVGRYLIENGYGAEGRVVGHGGSAGGLLMGAAANMDPELFGGIIAAVPFVDVINTMSDDTLPLTPPEWPEWGNPITDAEAYDTILAYSPYENVADKDYPAMLITGGLSDPRVTYWEPSKWAAQLRHEAPDAGPYYLRINMDAGHGGSTGRFEGLKETAIEYAFALASVGLVDGYDISRSETSSD</sequence>
<evidence type="ECO:0000313" key="8">
    <source>
        <dbReference type="EMBL" id="RIJ21586.1"/>
    </source>
</evidence>
<feature type="domain" description="Peptidase S9A N-terminal" evidence="7">
    <location>
        <begin position="19"/>
        <end position="431"/>
    </location>
</feature>
<dbReference type="Gene3D" id="2.130.10.120">
    <property type="entry name" value="Prolyl oligopeptidase, N-terminal domain"/>
    <property type="match status" value="1"/>
</dbReference>
<dbReference type="GO" id="GO:0004252">
    <property type="term" value="F:serine-type endopeptidase activity"/>
    <property type="evidence" value="ECO:0007669"/>
    <property type="project" value="InterPro"/>
</dbReference>
<dbReference type="SUPFAM" id="SSF53474">
    <property type="entry name" value="alpha/beta-Hydrolases"/>
    <property type="match status" value="1"/>
</dbReference>
<evidence type="ECO:0000256" key="5">
    <source>
        <dbReference type="SAM" id="MobiDB-lite"/>
    </source>
</evidence>
<evidence type="ECO:0000259" key="7">
    <source>
        <dbReference type="Pfam" id="PF02897"/>
    </source>
</evidence>
<dbReference type="OrthoDB" id="9801421at2"/>
<dbReference type="InterPro" id="IPR023302">
    <property type="entry name" value="Pept_S9A_N"/>
</dbReference>
<dbReference type="InterPro" id="IPR029058">
    <property type="entry name" value="AB_hydrolase_fold"/>
</dbReference>
<dbReference type="GO" id="GO:0006508">
    <property type="term" value="P:proteolysis"/>
    <property type="evidence" value="ECO:0007669"/>
    <property type="project" value="UniProtKB-KW"/>
</dbReference>
<gene>
    <name evidence="8" type="ORF">D1224_12530</name>
</gene>
<feature type="region of interest" description="Disordered" evidence="5">
    <location>
        <begin position="1"/>
        <end position="26"/>
    </location>
</feature>
<keyword evidence="3" id="KW-0378">Hydrolase</keyword>
<feature type="domain" description="Peptidase S9 prolyl oligopeptidase catalytic" evidence="6">
    <location>
        <begin position="491"/>
        <end position="705"/>
    </location>
</feature>
<keyword evidence="9" id="KW-1185">Reference proteome</keyword>
<protein>
    <submittedName>
        <fullName evidence="8">S9 family peptidase</fullName>
    </submittedName>
</protein>
<dbReference type="PANTHER" id="PTHR11757">
    <property type="entry name" value="PROTEASE FAMILY S9A OLIGOPEPTIDASE"/>
    <property type="match status" value="1"/>
</dbReference>
<dbReference type="EMBL" id="QWGB01000008">
    <property type="protein sequence ID" value="RIJ21586.1"/>
    <property type="molecule type" value="Genomic_DNA"/>
</dbReference>
<comment type="caution">
    <text evidence="8">The sequence shown here is derived from an EMBL/GenBank/DDBJ whole genome shotgun (WGS) entry which is preliminary data.</text>
</comment>
<dbReference type="PRINTS" id="PR00862">
    <property type="entry name" value="PROLIGOPTASE"/>
</dbReference>
<dbReference type="PANTHER" id="PTHR11757:SF19">
    <property type="entry name" value="PROLYL ENDOPEPTIDASE-LIKE"/>
    <property type="match status" value="1"/>
</dbReference>
<keyword evidence="2" id="KW-0645">Protease</keyword>
<evidence type="ECO:0000256" key="3">
    <source>
        <dbReference type="ARBA" id="ARBA00022801"/>
    </source>
</evidence>
<dbReference type="Proteomes" id="UP000265431">
    <property type="component" value="Unassembled WGS sequence"/>
</dbReference>
<dbReference type="InterPro" id="IPR002470">
    <property type="entry name" value="Peptidase_S9A"/>
</dbReference>
<evidence type="ECO:0000256" key="2">
    <source>
        <dbReference type="ARBA" id="ARBA00022670"/>
    </source>
</evidence>
<dbReference type="RefSeq" id="WP_119380305.1">
    <property type="nucleotide sequence ID" value="NZ_QWGB01000008.1"/>
</dbReference>
<organism evidence="8 9">
    <name type="scientific">Henriciella barbarensis</name>
    <dbReference type="NCBI Taxonomy" id="86342"/>
    <lineage>
        <taxon>Bacteria</taxon>
        <taxon>Pseudomonadati</taxon>
        <taxon>Pseudomonadota</taxon>
        <taxon>Alphaproteobacteria</taxon>
        <taxon>Hyphomonadales</taxon>
        <taxon>Hyphomonadaceae</taxon>
        <taxon>Henriciella</taxon>
    </lineage>
</organism>
<accession>A0A399QRN3</accession>
<evidence type="ECO:0000313" key="9">
    <source>
        <dbReference type="Proteomes" id="UP000265431"/>
    </source>
</evidence>
<dbReference type="SUPFAM" id="SSF50993">
    <property type="entry name" value="Peptidase/esterase 'gauge' domain"/>
    <property type="match status" value="1"/>
</dbReference>
<dbReference type="Pfam" id="PF02897">
    <property type="entry name" value="Peptidase_S9_N"/>
    <property type="match status" value="1"/>
</dbReference>
<evidence type="ECO:0000256" key="1">
    <source>
        <dbReference type="ARBA" id="ARBA00005228"/>
    </source>
</evidence>
<proteinExistence type="inferred from homology"/>
<keyword evidence="4" id="KW-0720">Serine protease</keyword>
<dbReference type="AlphaFoldDB" id="A0A399QRN3"/>
<comment type="similarity">
    <text evidence="1">Belongs to the peptidase S9A family.</text>
</comment>
<evidence type="ECO:0000256" key="4">
    <source>
        <dbReference type="ARBA" id="ARBA00022825"/>
    </source>
</evidence>
<dbReference type="Gene3D" id="3.40.50.1820">
    <property type="entry name" value="alpha/beta hydrolase"/>
    <property type="match status" value="1"/>
</dbReference>
<dbReference type="Pfam" id="PF00326">
    <property type="entry name" value="Peptidase_S9"/>
    <property type="match status" value="1"/>
</dbReference>